<keyword evidence="13 17" id="KW-0496">Mitochondrion</keyword>
<keyword evidence="11 17" id="KW-0520">NAD</keyword>
<evidence type="ECO:0000256" key="4">
    <source>
        <dbReference type="ARBA" id="ARBA00021006"/>
    </source>
</evidence>
<feature type="transmembrane region" description="Helical" evidence="17">
    <location>
        <begin position="284"/>
        <end position="303"/>
    </location>
</feature>
<evidence type="ECO:0000256" key="3">
    <source>
        <dbReference type="ARBA" id="ARBA00012944"/>
    </source>
</evidence>
<dbReference type="GO" id="GO:0003954">
    <property type="term" value="F:NADH dehydrogenase activity"/>
    <property type="evidence" value="ECO:0007669"/>
    <property type="project" value="TreeGrafter"/>
</dbReference>
<dbReference type="AlphaFoldDB" id="A0A8K1VB51"/>
<dbReference type="GO" id="GO:0042773">
    <property type="term" value="P:ATP synthesis coupled electron transport"/>
    <property type="evidence" value="ECO:0007669"/>
    <property type="project" value="InterPro"/>
</dbReference>
<dbReference type="Pfam" id="PF00361">
    <property type="entry name" value="Proton_antipo_M"/>
    <property type="match status" value="1"/>
</dbReference>
<accession>A0A8K1VB51</accession>
<dbReference type="NCBIfam" id="TIGR01972">
    <property type="entry name" value="NDH_I_M"/>
    <property type="match status" value="1"/>
</dbReference>
<comment type="catalytic activity">
    <reaction evidence="16 17">
        <text>a ubiquinone + NADH + 5 H(+)(in) = a ubiquinol + NAD(+) + 4 H(+)(out)</text>
        <dbReference type="Rhea" id="RHEA:29091"/>
        <dbReference type="Rhea" id="RHEA-COMP:9565"/>
        <dbReference type="Rhea" id="RHEA-COMP:9566"/>
        <dbReference type="ChEBI" id="CHEBI:15378"/>
        <dbReference type="ChEBI" id="CHEBI:16389"/>
        <dbReference type="ChEBI" id="CHEBI:17976"/>
        <dbReference type="ChEBI" id="CHEBI:57540"/>
        <dbReference type="ChEBI" id="CHEBI:57945"/>
        <dbReference type="EC" id="7.1.1.2"/>
    </reaction>
</comment>
<feature type="domain" description="NADH:ubiquinone oxidoreductase chain 4 N-terminal" evidence="19">
    <location>
        <begin position="1"/>
        <end position="109"/>
    </location>
</feature>
<comment type="function">
    <text evidence="15 17">Core subunit of the mitochondrial membrane respiratory chain NADH dehydrogenase (Complex I) which catalyzes electron transfer from NADH through the respiratory chain, using ubiquinone as an electron acceptor. Essential for the catalytic activity and assembly of complex I.</text>
</comment>
<evidence type="ECO:0000256" key="2">
    <source>
        <dbReference type="ARBA" id="ARBA00009025"/>
    </source>
</evidence>
<feature type="transmembrane region" description="Helical" evidence="17">
    <location>
        <begin position="223"/>
        <end position="244"/>
    </location>
</feature>
<evidence type="ECO:0000256" key="16">
    <source>
        <dbReference type="ARBA" id="ARBA00049551"/>
    </source>
</evidence>
<evidence type="ECO:0000313" key="20">
    <source>
        <dbReference type="EMBL" id="UEK25101.1"/>
    </source>
</evidence>
<comment type="similarity">
    <text evidence="2 17">Belongs to the complex I subunit 4 family.</text>
</comment>
<feature type="transmembrane region" description="Helical" evidence="17">
    <location>
        <begin position="393"/>
        <end position="414"/>
    </location>
</feature>
<keyword evidence="6 17" id="KW-0679">Respiratory chain</keyword>
<dbReference type="PANTHER" id="PTHR43507">
    <property type="entry name" value="NADH-UBIQUINONE OXIDOREDUCTASE CHAIN 4"/>
    <property type="match status" value="1"/>
</dbReference>
<sequence>MLKIIFPTMMLIPLTWLSKPNMLWINSTSYSLLISLISLIYLNQLTDNNSNLSLLFFTDSLSAPLLALTTWLLPLMLTASQSHLLKETITRKKLYITMLILLQLLLIMTFTATELIMFYILFESTLIPTLIIITRWGNQTERLNAGSYFLFYTLTGSLPLLVALLYIQNNLNTLNFTTIQLLSQPMLNSSSNMMLWLACMMAFMVKMPLYGLHLWLPKAHVEAPIAGSMVLAAVLLKLGGYGMMRITILLNPTTNFMAYPFMMLSLWGMIMTSSVCLRQTDLKSLIAYSSVSHMALVIVAVLIQTPWSFAGATVLMIAHGLTSSMLFCLANSNYERVHSRTMILVRGLQTLLPLMAAWWLLASLANLALPPTINLIGELFVIMSSFSWSNTTIALMGANVIITALYSLYMLIMTQRGKYTHHIKNIKPSFTRENTLMMMHLLPLLLLSLNPKIIMGPIY</sequence>
<proteinExistence type="inferred from homology"/>
<comment type="subcellular location">
    <subcellularLocation>
        <location evidence="1 17">Mitochondrion membrane</location>
        <topology evidence="1 17">Multi-pass membrane protein</topology>
    </subcellularLocation>
</comment>
<evidence type="ECO:0000256" key="9">
    <source>
        <dbReference type="ARBA" id="ARBA00022982"/>
    </source>
</evidence>
<evidence type="ECO:0000256" key="11">
    <source>
        <dbReference type="ARBA" id="ARBA00023027"/>
    </source>
</evidence>
<keyword evidence="7 17" id="KW-0812">Transmembrane</keyword>
<reference evidence="20" key="1">
    <citation type="submission" date="2020-10" db="EMBL/GenBank/DDBJ databases">
        <authorList>
            <person name="McDonough M."/>
        </authorList>
    </citation>
    <scope>NUCLEOTIDE SEQUENCE</scope>
</reference>
<evidence type="ECO:0000256" key="13">
    <source>
        <dbReference type="ARBA" id="ARBA00023128"/>
    </source>
</evidence>
<feature type="transmembrane region" description="Helical" evidence="17">
    <location>
        <begin position="148"/>
        <end position="167"/>
    </location>
</feature>
<evidence type="ECO:0000256" key="10">
    <source>
        <dbReference type="ARBA" id="ARBA00022989"/>
    </source>
</evidence>
<dbReference type="PANTHER" id="PTHR43507:SF20">
    <property type="entry name" value="NADH-UBIQUINONE OXIDOREDUCTASE CHAIN 4"/>
    <property type="match status" value="1"/>
</dbReference>
<keyword evidence="12 17" id="KW-0830">Ubiquinone</keyword>
<dbReference type="PRINTS" id="PR01437">
    <property type="entry name" value="NUOXDRDTASE4"/>
</dbReference>
<feature type="transmembrane region" description="Helical" evidence="17">
    <location>
        <begin position="21"/>
        <end position="42"/>
    </location>
</feature>
<reference evidence="20" key="2">
    <citation type="journal article" date="2022" name="Mol. Phylogenet. Evol.">
        <title>Phylogenomic systematics of the spotted skunks (Carnivora, Mephitidae, Spilogale): Additional species diversity and Pleistocene climate change as a major driver of diversification.</title>
        <authorList>
            <person name="McDonough M.M."/>
            <person name="Ferguson A.W."/>
            <person name="Dowler R.C."/>
            <person name="Gompper M.E."/>
            <person name="Maldonado J.E."/>
        </authorList>
    </citation>
    <scope>NUCLEOTIDE SEQUENCE</scope>
</reference>
<feature type="transmembrane region" description="Helical" evidence="17">
    <location>
        <begin position="193"/>
        <end position="216"/>
    </location>
</feature>
<dbReference type="InterPro" id="IPR010227">
    <property type="entry name" value="NADH_Q_OxRdtase_chainM/4"/>
</dbReference>
<dbReference type="InterPro" id="IPR000260">
    <property type="entry name" value="NADH4_N"/>
</dbReference>
<gene>
    <name evidence="20" type="primary">ND4</name>
</gene>
<feature type="transmembrane region" description="Helical" evidence="17">
    <location>
        <begin position="309"/>
        <end position="330"/>
    </location>
</feature>
<keyword evidence="14 17" id="KW-0472">Membrane</keyword>
<dbReference type="Pfam" id="PF01059">
    <property type="entry name" value="Oxidored_q5_N"/>
    <property type="match status" value="1"/>
</dbReference>
<organism evidence="20">
    <name type="scientific">Spilogale putorius</name>
    <name type="common">Eastern spotted skunk</name>
    <dbReference type="NCBI Taxonomy" id="30552"/>
    <lineage>
        <taxon>Eukaryota</taxon>
        <taxon>Metazoa</taxon>
        <taxon>Chordata</taxon>
        <taxon>Craniata</taxon>
        <taxon>Vertebrata</taxon>
        <taxon>Euteleostomi</taxon>
        <taxon>Mammalia</taxon>
        <taxon>Eutheria</taxon>
        <taxon>Laurasiatheria</taxon>
        <taxon>Carnivora</taxon>
        <taxon>Caniformia</taxon>
        <taxon>Musteloidea</taxon>
        <taxon>Mephitidae</taxon>
        <taxon>Spilogale</taxon>
    </lineage>
</organism>
<evidence type="ECO:0000256" key="5">
    <source>
        <dbReference type="ARBA" id="ARBA00022448"/>
    </source>
</evidence>
<name>A0A8K1VB51_SPIPR</name>
<evidence type="ECO:0000259" key="18">
    <source>
        <dbReference type="Pfam" id="PF00361"/>
    </source>
</evidence>
<evidence type="ECO:0000256" key="17">
    <source>
        <dbReference type="RuleBase" id="RU003297"/>
    </source>
</evidence>
<feature type="transmembrane region" description="Helical" evidence="17">
    <location>
        <begin position="256"/>
        <end position="277"/>
    </location>
</feature>
<dbReference type="GO" id="GO:0048039">
    <property type="term" value="F:ubiquinone binding"/>
    <property type="evidence" value="ECO:0007669"/>
    <property type="project" value="TreeGrafter"/>
</dbReference>
<keyword evidence="10 17" id="KW-1133">Transmembrane helix</keyword>
<feature type="transmembrane region" description="Helical" evidence="17">
    <location>
        <begin position="54"/>
        <end position="73"/>
    </location>
</feature>
<geneLocation type="mitochondrion" evidence="20"/>
<feature type="transmembrane region" description="Helical" evidence="17">
    <location>
        <begin position="94"/>
        <end position="110"/>
    </location>
</feature>
<evidence type="ECO:0000256" key="6">
    <source>
        <dbReference type="ARBA" id="ARBA00022660"/>
    </source>
</evidence>
<dbReference type="EC" id="7.1.1.2" evidence="3 17"/>
<dbReference type="GO" id="GO:0031966">
    <property type="term" value="C:mitochondrial membrane"/>
    <property type="evidence" value="ECO:0007669"/>
    <property type="project" value="UniProtKB-SubCell"/>
</dbReference>
<dbReference type="GO" id="GO:0015990">
    <property type="term" value="P:electron transport coupled proton transport"/>
    <property type="evidence" value="ECO:0007669"/>
    <property type="project" value="TreeGrafter"/>
</dbReference>
<evidence type="ECO:0000256" key="1">
    <source>
        <dbReference type="ARBA" id="ARBA00004225"/>
    </source>
</evidence>
<evidence type="ECO:0000256" key="14">
    <source>
        <dbReference type="ARBA" id="ARBA00023136"/>
    </source>
</evidence>
<dbReference type="InterPro" id="IPR003918">
    <property type="entry name" value="NADH_UbQ_OxRdtase"/>
</dbReference>
<dbReference type="InterPro" id="IPR001750">
    <property type="entry name" value="ND/Mrp_TM"/>
</dbReference>
<evidence type="ECO:0000256" key="15">
    <source>
        <dbReference type="ARBA" id="ARBA00024313"/>
    </source>
</evidence>
<feature type="transmembrane region" description="Helical" evidence="17">
    <location>
        <begin position="116"/>
        <end position="136"/>
    </location>
</feature>
<keyword evidence="8" id="KW-1278">Translocase</keyword>
<feature type="transmembrane region" description="Helical" evidence="17">
    <location>
        <begin position="351"/>
        <end position="373"/>
    </location>
</feature>
<evidence type="ECO:0000259" key="19">
    <source>
        <dbReference type="Pfam" id="PF01059"/>
    </source>
</evidence>
<dbReference type="GO" id="GO:0008137">
    <property type="term" value="F:NADH dehydrogenase (ubiquinone) activity"/>
    <property type="evidence" value="ECO:0007669"/>
    <property type="project" value="UniProtKB-UniRule"/>
</dbReference>
<evidence type="ECO:0000256" key="12">
    <source>
        <dbReference type="ARBA" id="ARBA00023075"/>
    </source>
</evidence>
<feature type="transmembrane region" description="Helical" evidence="17">
    <location>
        <begin position="435"/>
        <end position="454"/>
    </location>
</feature>
<evidence type="ECO:0000256" key="7">
    <source>
        <dbReference type="ARBA" id="ARBA00022692"/>
    </source>
</evidence>
<keyword evidence="5 17" id="KW-0813">Transport</keyword>
<feature type="domain" description="NADH:quinone oxidoreductase/Mrp antiporter transmembrane" evidence="18">
    <location>
        <begin position="112"/>
        <end position="398"/>
    </location>
</feature>
<evidence type="ECO:0000256" key="8">
    <source>
        <dbReference type="ARBA" id="ARBA00022967"/>
    </source>
</evidence>
<keyword evidence="9 17" id="KW-0249">Electron transport</keyword>
<dbReference type="EMBL" id="MW205857">
    <property type="protein sequence ID" value="UEK25101.1"/>
    <property type="molecule type" value="Genomic_DNA"/>
</dbReference>
<protein>
    <recommendedName>
        <fullName evidence="4 17">NADH-ubiquinone oxidoreductase chain 4</fullName>
        <ecNumber evidence="3 17">7.1.1.2</ecNumber>
    </recommendedName>
</protein>